<evidence type="ECO:0000313" key="1">
    <source>
        <dbReference type="EMBL" id="KAK8215165.1"/>
    </source>
</evidence>
<protein>
    <submittedName>
        <fullName evidence="1">Uncharacterized protein</fullName>
    </submittedName>
</protein>
<gene>
    <name evidence="1" type="ORF">M8818_002175</name>
</gene>
<accession>A0ACC3SK38</accession>
<keyword evidence="2" id="KW-1185">Reference proteome</keyword>
<dbReference type="Proteomes" id="UP001320706">
    <property type="component" value="Unassembled WGS sequence"/>
</dbReference>
<proteinExistence type="predicted"/>
<evidence type="ECO:0000313" key="2">
    <source>
        <dbReference type="Proteomes" id="UP001320706"/>
    </source>
</evidence>
<comment type="caution">
    <text evidence="1">The sequence shown here is derived from an EMBL/GenBank/DDBJ whole genome shotgun (WGS) entry which is preliminary data.</text>
</comment>
<organism evidence="1 2">
    <name type="scientific">Zalaria obscura</name>
    <dbReference type="NCBI Taxonomy" id="2024903"/>
    <lineage>
        <taxon>Eukaryota</taxon>
        <taxon>Fungi</taxon>
        <taxon>Dikarya</taxon>
        <taxon>Ascomycota</taxon>
        <taxon>Pezizomycotina</taxon>
        <taxon>Dothideomycetes</taxon>
        <taxon>Dothideomycetidae</taxon>
        <taxon>Dothideales</taxon>
        <taxon>Zalariaceae</taxon>
        <taxon>Zalaria</taxon>
    </lineage>
</organism>
<dbReference type="EMBL" id="JAMKPW020000009">
    <property type="protein sequence ID" value="KAK8215165.1"/>
    <property type="molecule type" value="Genomic_DNA"/>
</dbReference>
<sequence>MSNIPETDFLQNWMSEDFPGPFSQEDTSAFLFYGGVSTGGWFRDDTPDETGEPWNLAACLHPPFPHEGESALSAPVAAPALDTIFLCPDFLQLDRSESEFGETETSTPEISYTCASQGLPTVFSSE</sequence>
<name>A0ACC3SK38_9PEZI</name>
<reference evidence="1" key="1">
    <citation type="submission" date="2024-02" db="EMBL/GenBank/DDBJ databases">
        <title>Metagenome Assembled Genome of Zalaria obscura JY119.</title>
        <authorList>
            <person name="Vighnesh L."/>
            <person name="Jagadeeshwari U."/>
            <person name="Venkata Ramana C."/>
            <person name="Sasikala C."/>
        </authorList>
    </citation>
    <scope>NUCLEOTIDE SEQUENCE</scope>
    <source>
        <strain evidence="1">JY119</strain>
    </source>
</reference>